<evidence type="ECO:0000256" key="1">
    <source>
        <dbReference type="ARBA" id="ARBA00023015"/>
    </source>
</evidence>
<dbReference type="InterPro" id="IPR036388">
    <property type="entry name" value="WH-like_DNA-bd_sf"/>
</dbReference>
<evidence type="ECO:0000313" key="4">
    <source>
        <dbReference type="EMBL" id="TCV85848.1"/>
    </source>
</evidence>
<feature type="domain" description="HTH deoR-type" evidence="3">
    <location>
        <begin position="3"/>
        <end position="58"/>
    </location>
</feature>
<keyword evidence="5" id="KW-1185">Reference proteome</keyword>
<comment type="caution">
    <text evidence="4">The sequence shown here is derived from an EMBL/GenBank/DDBJ whole genome shotgun (WGS) entry which is preliminary data.</text>
</comment>
<organism evidence="4 5">
    <name type="scientific">Sulfurirhabdus autotrophica</name>
    <dbReference type="NCBI Taxonomy" id="1706046"/>
    <lineage>
        <taxon>Bacteria</taxon>
        <taxon>Pseudomonadati</taxon>
        <taxon>Pseudomonadota</taxon>
        <taxon>Betaproteobacteria</taxon>
        <taxon>Nitrosomonadales</taxon>
        <taxon>Sulfuricellaceae</taxon>
        <taxon>Sulfurirhabdus</taxon>
    </lineage>
</organism>
<accession>A0A4R3Y4W8</accession>
<dbReference type="PANTHER" id="PTHR34580">
    <property type="match status" value="1"/>
</dbReference>
<evidence type="ECO:0000256" key="2">
    <source>
        <dbReference type="ARBA" id="ARBA00023163"/>
    </source>
</evidence>
<dbReference type="Gene3D" id="1.10.10.10">
    <property type="entry name" value="Winged helix-like DNA-binding domain superfamily/Winged helix DNA-binding domain"/>
    <property type="match status" value="1"/>
</dbReference>
<name>A0A4R3Y4W8_9PROT</name>
<dbReference type="SUPFAM" id="SSF46785">
    <property type="entry name" value="Winged helix' DNA-binding domain"/>
    <property type="match status" value="1"/>
</dbReference>
<proteinExistence type="predicted"/>
<keyword evidence="1" id="KW-0805">Transcription regulation</keyword>
<sequence length="227" mass="26614">MRRADRLFQIIQQLHHDRVITARDLAAALEVSERTIYRDIQDLSLSGVPITGEAGVGYRLMRGFHMPPLMFNEEELTALLLGARMVQVWTDKSLARAAHQAIQKIEKVIPEHLKPELVREEMLVPDFSISLEVAEHLALLRRAIKQLDTVNFDYIRQDGQHANRNVHPLGLFYWGKVWTLVAWCELRDEFRHFRLDRIQRMEVLNRRFQPLPGRTLQDFLKTQCNNE</sequence>
<dbReference type="Pfam" id="PF08279">
    <property type="entry name" value="HTH_11"/>
    <property type="match status" value="1"/>
</dbReference>
<dbReference type="PANTHER" id="PTHR34580:SF3">
    <property type="entry name" value="PROTEIN PAFB"/>
    <property type="match status" value="1"/>
</dbReference>
<dbReference type="PROSITE" id="PS51000">
    <property type="entry name" value="HTH_DEOR_2"/>
    <property type="match status" value="1"/>
</dbReference>
<keyword evidence="4" id="KW-0238">DNA-binding</keyword>
<keyword evidence="2" id="KW-0804">Transcription</keyword>
<dbReference type="InterPro" id="IPR001034">
    <property type="entry name" value="DeoR_HTH"/>
</dbReference>
<evidence type="ECO:0000313" key="5">
    <source>
        <dbReference type="Proteomes" id="UP000295367"/>
    </source>
</evidence>
<dbReference type="Proteomes" id="UP000295367">
    <property type="component" value="Unassembled WGS sequence"/>
</dbReference>
<gene>
    <name evidence="4" type="ORF">EDC63_10856</name>
</gene>
<dbReference type="PROSITE" id="PS52050">
    <property type="entry name" value="WYL"/>
    <property type="match status" value="1"/>
</dbReference>
<dbReference type="RefSeq" id="WP_124946569.1">
    <property type="nucleotide sequence ID" value="NZ_BHVT01000037.1"/>
</dbReference>
<dbReference type="GO" id="GO:0003700">
    <property type="term" value="F:DNA-binding transcription factor activity"/>
    <property type="evidence" value="ECO:0007669"/>
    <property type="project" value="InterPro"/>
</dbReference>
<dbReference type="InterPro" id="IPR036390">
    <property type="entry name" value="WH_DNA-bd_sf"/>
</dbReference>
<reference evidence="4 5" key="1">
    <citation type="submission" date="2019-03" db="EMBL/GenBank/DDBJ databases">
        <title>Genomic Encyclopedia of Type Strains, Phase IV (KMG-IV): sequencing the most valuable type-strain genomes for metagenomic binning, comparative biology and taxonomic classification.</title>
        <authorList>
            <person name="Goeker M."/>
        </authorList>
    </citation>
    <scope>NUCLEOTIDE SEQUENCE [LARGE SCALE GENOMIC DNA]</scope>
    <source>
        <strain evidence="4 5">DSM 100309</strain>
    </source>
</reference>
<dbReference type="InterPro" id="IPR051534">
    <property type="entry name" value="CBASS_pafABC_assoc_protein"/>
</dbReference>
<dbReference type="GO" id="GO:0003677">
    <property type="term" value="F:DNA binding"/>
    <property type="evidence" value="ECO:0007669"/>
    <property type="project" value="UniProtKB-KW"/>
</dbReference>
<evidence type="ECO:0000259" key="3">
    <source>
        <dbReference type="PROSITE" id="PS51000"/>
    </source>
</evidence>
<dbReference type="EMBL" id="SMCO01000008">
    <property type="protein sequence ID" value="TCV85848.1"/>
    <property type="molecule type" value="Genomic_DNA"/>
</dbReference>
<dbReference type="Pfam" id="PF13280">
    <property type="entry name" value="WYL"/>
    <property type="match status" value="1"/>
</dbReference>
<protein>
    <submittedName>
        <fullName evidence="4">Putative DNA-binding transcriptional regulator YafY</fullName>
    </submittedName>
</protein>
<dbReference type="InterPro" id="IPR013196">
    <property type="entry name" value="HTH_11"/>
</dbReference>
<dbReference type="OrthoDB" id="9807255at2"/>
<dbReference type="AlphaFoldDB" id="A0A4R3Y4W8"/>
<dbReference type="InterPro" id="IPR026881">
    <property type="entry name" value="WYL_dom"/>
</dbReference>